<evidence type="ECO:0000256" key="1">
    <source>
        <dbReference type="ARBA" id="ARBA00022729"/>
    </source>
</evidence>
<dbReference type="InterPro" id="IPR037873">
    <property type="entry name" value="BamE-like"/>
</dbReference>
<dbReference type="AlphaFoldDB" id="A0A1H8K5D6"/>
<dbReference type="EMBL" id="FOCW01000009">
    <property type="protein sequence ID" value="SEN88249.1"/>
    <property type="molecule type" value="Genomic_DNA"/>
</dbReference>
<organism evidence="4 5">
    <name type="scientific">Brachymonas denitrificans DSM 15123</name>
    <dbReference type="NCBI Taxonomy" id="1121117"/>
    <lineage>
        <taxon>Bacteria</taxon>
        <taxon>Pseudomonadati</taxon>
        <taxon>Pseudomonadota</taxon>
        <taxon>Betaproteobacteria</taxon>
        <taxon>Burkholderiales</taxon>
        <taxon>Comamonadaceae</taxon>
        <taxon>Brachymonas</taxon>
    </lineage>
</organism>
<dbReference type="Pfam" id="PF04355">
    <property type="entry name" value="BamE"/>
    <property type="match status" value="1"/>
</dbReference>
<evidence type="ECO:0000259" key="3">
    <source>
        <dbReference type="Pfam" id="PF04355"/>
    </source>
</evidence>
<accession>A0A1H8K5D6</accession>
<gene>
    <name evidence="4" type="ORF">SAMN02745977_02255</name>
</gene>
<dbReference type="Gene3D" id="3.30.1450.10">
    <property type="match status" value="1"/>
</dbReference>
<dbReference type="GO" id="GO:0019867">
    <property type="term" value="C:outer membrane"/>
    <property type="evidence" value="ECO:0007669"/>
    <property type="project" value="InterPro"/>
</dbReference>
<proteinExistence type="predicted"/>
<evidence type="ECO:0000313" key="5">
    <source>
        <dbReference type="Proteomes" id="UP000199531"/>
    </source>
</evidence>
<dbReference type="InterPro" id="IPR007450">
    <property type="entry name" value="BamE_dom"/>
</dbReference>
<keyword evidence="2" id="KW-0472">Membrane</keyword>
<feature type="domain" description="Outer membrane protein assembly factor BamE" evidence="3">
    <location>
        <begin position="95"/>
        <end position="158"/>
    </location>
</feature>
<dbReference type="RefSeq" id="WP_091817994.1">
    <property type="nucleotide sequence ID" value="NZ_FOCW01000009.1"/>
</dbReference>
<evidence type="ECO:0000256" key="2">
    <source>
        <dbReference type="ARBA" id="ARBA00023136"/>
    </source>
</evidence>
<dbReference type="PROSITE" id="PS51257">
    <property type="entry name" value="PROKAR_LIPOPROTEIN"/>
    <property type="match status" value="1"/>
</dbReference>
<keyword evidence="1" id="KW-0732">Signal</keyword>
<dbReference type="Proteomes" id="UP000199531">
    <property type="component" value="Unassembled WGS sequence"/>
</dbReference>
<dbReference type="STRING" id="1121117.SAMN02745977_02255"/>
<name>A0A1H8K5D6_9BURK</name>
<sequence length="177" mass="20521">MQAFSRRFRGWQWAAALATVCGALLLQGCDNERVATTEEDLTTEAQVYAKWGQPENIWEGQNGERILEYNRQPQGTTNYQITIGPDGKVVALRQVLNRDNFDRVKPGMMMEEVRRMLGKPARIVPYALKKETVYTWRYREGHNRSSVFEVTFDPDLTVIRTEHREDPEDMTNPDNKP</sequence>
<reference evidence="4 5" key="1">
    <citation type="submission" date="2016-10" db="EMBL/GenBank/DDBJ databases">
        <authorList>
            <person name="de Groot N.N."/>
        </authorList>
    </citation>
    <scope>NUCLEOTIDE SEQUENCE [LARGE SCALE GENOMIC DNA]</scope>
    <source>
        <strain evidence="4 5">DSM 15123</strain>
    </source>
</reference>
<protein>
    <submittedName>
        <fullName evidence="4">Beta-barrel assembly machine subunit BamE</fullName>
    </submittedName>
</protein>
<dbReference type="OrthoDB" id="5297256at2"/>
<keyword evidence="5" id="KW-1185">Reference proteome</keyword>
<evidence type="ECO:0000313" key="4">
    <source>
        <dbReference type="EMBL" id="SEN88249.1"/>
    </source>
</evidence>